<feature type="transmembrane region" description="Helical" evidence="1">
    <location>
        <begin position="36"/>
        <end position="55"/>
    </location>
</feature>
<name>A0A4U0MN83_9ACTN</name>
<accession>A0A4U0MN83</accession>
<protein>
    <recommendedName>
        <fullName evidence="4">PE-PGRS family protein</fullName>
    </recommendedName>
</protein>
<dbReference type="Proteomes" id="UP000308697">
    <property type="component" value="Unassembled WGS sequence"/>
</dbReference>
<keyword evidence="1" id="KW-1133">Transmembrane helix</keyword>
<feature type="transmembrane region" description="Helical" evidence="1">
    <location>
        <begin position="193"/>
        <end position="211"/>
    </location>
</feature>
<evidence type="ECO:0000313" key="2">
    <source>
        <dbReference type="EMBL" id="TJZ42217.1"/>
    </source>
</evidence>
<feature type="transmembrane region" description="Helical" evidence="1">
    <location>
        <begin position="62"/>
        <end position="82"/>
    </location>
</feature>
<dbReference type="EMBL" id="SUMB01000017">
    <property type="protein sequence ID" value="TJZ42217.1"/>
    <property type="molecule type" value="Genomic_DNA"/>
</dbReference>
<comment type="caution">
    <text evidence="2">The sequence shown here is derived from an EMBL/GenBank/DDBJ whole genome shotgun (WGS) entry which is preliminary data.</text>
</comment>
<proteinExistence type="predicted"/>
<evidence type="ECO:0000256" key="1">
    <source>
        <dbReference type="SAM" id="Phobius"/>
    </source>
</evidence>
<sequence length="252" mass="26069">MSAGSMSRWVRAAIFAAVCVALSAAGHVVMSGTDVTPWALAAAFLVTGTAAWAAARRERGPVAIVGGLLVVQTALHNLFAWAQRYTAPSDMTGADAQARWIERLVCGAPHGSATGESGASAARLLRDAGMDAAMAGHPAEMMSGHGSAMAHGSAAMHAGHSALGMMAAHALAAVVCGLWLWRGEAAAFRLLRCLAVLAVGALGFLICWFVPVRQAGPEIVSRTEPLVARLRETVLCHVLSRRGPPQGLPAYC</sequence>
<organism evidence="2 3">
    <name type="scientific">Streptomyces piniterrae</name>
    <dbReference type="NCBI Taxonomy" id="2571125"/>
    <lineage>
        <taxon>Bacteria</taxon>
        <taxon>Bacillati</taxon>
        <taxon>Actinomycetota</taxon>
        <taxon>Actinomycetes</taxon>
        <taxon>Kitasatosporales</taxon>
        <taxon>Streptomycetaceae</taxon>
        <taxon>Streptomyces</taxon>
    </lineage>
</organism>
<keyword evidence="1" id="KW-0472">Membrane</keyword>
<feature type="transmembrane region" description="Helical" evidence="1">
    <location>
        <begin position="162"/>
        <end position="181"/>
    </location>
</feature>
<dbReference type="AlphaFoldDB" id="A0A4U0MN83"/>
<keyword evidence="1" id="KW-0812">Transmembrane</keyword>
<dbReference type="OrthoDB" id="4558679at2"/>
<evidence type="ECO:0008006" key="4">
    <source>
        <dbReference type="Google" id="ProtNLM"/>
    </source>
</evidence>
<gene>
    <name evidence="2" type="ORF">FCH28_34940</name>
</gene>
<evidence type="ECO:0000313" key="3">
    <source>
        <dbReference type="Proteomes" id="UP000308697"/>
    </source>
</evidence>
<reference evidence="2 3" key="1">
    <citation type="submission" date="2019-04" db="EMBL/GenBank/DDBJ databases">
        <title>Streptomyces piniterrae sp. nov., a heliquinomycin-producing actinomycete isolated from rhizosphere soil of Pinus yunnanensis.</title>
        <authorList>
            <person name="Zhuang X."/>
            <person name="Zhao J."/>
        </authorList>
    </citation>
    <scope>NUCLEOTIDE SEQUENCE [LARGE SCALE GENOMIC DNA]</scope>
    <source>
        <strain evidence="3">jys28</strain>
    </source>
</reference>
<keyword evidence="3" id="KW-1185">Reference proteome</keyword>